<evidence type="ECO:0000313" key="2">
    <source>
        <dbReference type="Proteomes" id="UP000789901"/>
    </source>
</evidence>
<comment type="caution">
    <text evidence="1">The sequence shown here is derived from an EMBL/GenBank/DDBJ whole genome shotgun (WGS) entry which is preliminary data.</text>
</comment>
<name>A0ABN7US62_GIGMA</name>
<reference evidence="1 2" key="1">
    <citation type="submission" date="2021-06" db="EMBL/GenBank/DDBJ databases">
        <authorList>
            <person name="Kallberg Y."/>
            <person name="Tangrot J."/>
            <person name="Rosling A."/>
        </authorList>
    </citation>
    <scope>NUCLEOTIDE SEQUENCE [LARGE SCALE GENOMIC DNA]</scope>
    <source>
        <strain evidence="1 2">120-4 pot B 10/14</strain>
    </source>
</reference>
<organism evidence="1 2">
    <name type="scientific">Gigaspora margarita</name>
    <dbReference type="NCBI Taxonomy" id="4874"/>
    <lineage>
        <taxon>Eukaryota</taxon>
        <taxon>Fungi</taxon>
        <taxon>Fungi incertae sedis</taxon>
        <taxon>Mucoromycota</taxon>
        <taxon>Glomeromycotina</taxon>
        <taxon>Glomeromycetes</taxon>
        <taxon>Diversisporales</taxon>
        <taxon>Gigasporaceae</taxon>
        <taxon>Gigaspora</taxon>
    </lineage>
</organism>
<sequence length="39" mass="4544">MNFSGEVRGVKLRPRMPLFECPFIFQITPTNAIHAYMCK</sequence>
<accession>A0ABN7US62</accession>
<dbReference type="EMBL" id="CAJVQB010005529">
    <property type="protein sequence ID" value="CAG8663977.1"/>
    <property type="molecule type" value="Genomic_DNA"/>
</dbReference>
<keyword evidence="2" id="KW-1185">Reference proteome</keyword>
<dbReference type="Proteomes" id="UP000789901">
    <property type="component" value="Unassembled WGS sequence"/>
</dbReference>
<evidence type="ECO:0000313" key="1">
    <source>
        <dbReference type="EMBL" id="CAG8663977.1"/>
    </source>
</evidence>
<gene>
    <name evidence="1" type="ORF">GMARGA_LOCUS10041</name>
</gene>
<protein>
    <submittedName>
        <fullName evidence="1">32600_t:CDS:1</fullName>
    </submittedName>
</protein>
<proteinExistence type="predicted"/>